<organism evidence="2 3">
    <name type="scientific">Dissophora globulifera</name>
    <dbReference type="NCBI Taxonomy" id="979702"/>
    <lineage>
        <taxon>Eukaryota</taxon>
        <taxon>Fungi</taxon>
        <taxon>Fungi incertae sedis</taxon>
        <taxon>Mucoromycota</taxon>
        <taxon>Mortierellomycotina</taxon>
        <taxon>Mortierellomycetes</taxon>
        <taxon>Mortierellales</taxon>
        <taxon>Mortierellaceae</taxon>
        <taxon>Dissophora</taxon>
    </lineage>
</organism>
<dbReference type="AlphaFoldDB" id="A0A9P6UYY6"/>
<reference evidence="2" key="1">
    <citation type="journal article" date="2020" name="Fungal Divers.">
        <title>Resolving the Mortierellaceae phylogeny through synthesis of multi-gene phylogenetics and phylogenomics.</title>
        <authorList>
            <person name="Vandepol N."/>
            <person name="Liber J."/>
            <person name="Desiro A."/>
            <person name="Na H."/>
            <person name="Kennedy M."/>
            <person name="Barry K."/>
            <person name="Grigoriev I.V."/>
            <person name="Miller A.N."/>
            <person name="O'Donnell K."/>
            <person name="Stajich J.E."/>
            <person name="Bonito G."/>
        </authorList>
    </citation>
    <scope>NUCLEOTIDE SEQUENCE</scope>
    <source>
        <strain evidence="2">REB-010B</strain>
    </source>
</reference>
<protein>
    <submittedName>
        <fullName evidence="2">Uncharacterized protein</fullName>
    </submittedName>
</protein>
<feature type="compositionally biased region" description="Low complexity" evidence="1">
    <location>
        <begin position="17"/>
        <end position="29"/>
    </location>
</feature>
<keyword evidence="3" id="KW-1185">Reference proteome</keyword>
<dbReference type="OrthoDB" id="5964700at2759"/>
<accession>A0A9P6UYY6</accession>
<sequence>MPKLFVKEKSKQGSKPSTIASKITSASTSRIEESAHSHYSTNESGASGDRIEQWYITNKAHLDPKTRRLLVLSKPTTVRQHGQLKVMRKHHWECKTQIERYLRNNVLTVFSLKIARGRIEWRRVVPYAAMMIQAFKAFQMDINHHHLPIIESTLCGLLEHKNLSALACEDLLVIWEQPDARRFTSHL</sequence>
<evidence type="ECO:0000313" key="2">
    <source>
        <dbReference type="EMBL" id="KAG0326419.1"/>
    </source>
</evidence>
<comment type="caution">
    <text evidence="2">The sequence shown here is derived from an EMBL/GenBank/DDBJ whole genome shotgun (WGS) entry which is preliminary data.</text>
</comment>
<proteinExistence type="predicted"/>
<dbReference type="EMBL" id="JAAAIP010000082">
    <property type="protein sequence ID" value="KAG0326419.1"/>
    <property type="molecule type" value="Genomic_DNA"/>
</dbReference>
<evidence type="ECO:0000256" key="1">
    <source>
        <dbReference type="SAM" id="MobiDB-lite"/>
    </source>
</evidence>
<gene>
    <name evidence="2" type="ORF">BGZ99_009560</name>
</gene>
<name>A0A9P6UYY6_9FUNG</name>
<dbReference type="Proteomes" id="UP000738325">
    <property type="component" value="Unassembled WGS sequence"/>
</dbReference>
<evidence type="ECO:0000313" key="3">
    <source>
        <dbReference type="Proteomes" id="UP000738325"/>
    </source>
</evidence>
<feature type="compositionally biased region" description="Basic and acidic residues" evidence="1">
    <location>
        <begin position="1"/>
        <end position="11"/>
    </location>
</feature>
<feature type="region of interest" description="Disordered" evidence="1">
    <location>
        <begin position="1"/>
        <end position="46"/>
    </location>
</feature>